<sequence length="123" mass="12906">MSPTLRKALLRHAAACERAASAPDDTKARREAARAGSAVARARSASIRSAAGLPARAKRERGGTSKPRLVTGAGTGTATRRAPTVATGPIALMPPRPLRADTDSPEDRELFGRGAPRPIARRY</sequence>
<evidence type="ECO:0000256" key="1">
    <source>
        <dbReference type="SAM" id="MobiDB-lite"/>
    </source>
</evidence>
<feature type="compositionally biased region" description="Low complexity" evidence="1">
    <location>
        <begin position="34"/>
        <end position="51"/>
    </location>
</feature>
<protein>
    <submittedName>
        <fullName evidence="2">Uncharacterized protein</fullName>
    </submittedName>
</protein>
<dbReference type="Proteomes" id="UP000321181">
    <property type="component" value="Unassembled WGS sequence"/>
</dbReference>
<name>A0A512DAK8_9CELL</name>
<evidence type="ECO:0000313" key="3">
    <source>
        <dbReference type="Proteomes" id="UP000321181"/>
    </source>
</evidence>
<dbReference type="EMBL" id="BJYY01000010">
    <property type="protein sequence ID" value="GEO33512.1"/>
    <property type="molecule type" value="Genomic_DNA"/>
</dbReference>
<organism evidence="2 3">
    <name type="scientific">Cellulomonas aerilata</name>
    <dbReference type="NCBI Taxonomy" id="515326"/>
    <lineage>
        <taxon>Bacteria</taxon>
        <taxon>Bacillati</taxon>
        <taxon>Actinomycetota</taxon>
        <taxon>Actinomycetes</taxon>
        <taxon>Micrococcales</taxon>
        <taxon>Cellulomonadaceae</taxon>
        <taxon>Cellulomonas</taxon>
    </lineage>
</organism>
<dbReference type="AlphaFoldDB" id="A0A512DAK8"/>
<accession>A0A512DAK8</accession>
<comment type="caution">
    <text evidence="2">The sequence shown here is derived from an EMBL/GenBank/DDBJ whole genome shotgun (WGS) entry which is preliminary data.</text>
</comment>
<feature type="compositionally biased region" description="Basic and acidic residues" evidence="1">
    <location>
        <begin position="24"/>
        <end position="33"/>
    </location>
</feature>
<gene>
    <name evidence="2" type="ORF">CAE01nite_12370</name>
</gene>
<feature type="compositionally biased region" description="Low complexity" evidence="1">
    <location>
        <begin position="70"/>
        <end position="89"/>
    </location>
</feature>
<proteinExistence type="predicted"/>
<reference evidence="2 3" key="1">
    <citation type="submission" date="2019-07" db="EMBL/GenBank/DDBJ databases">
        <title>Whole genome shotgun sequence of Cellulomonas aerilata NBRC 106308.</title>
        <authorList>
            <person name="Hosoyama A."/>
            <person name="Uohara A."/>
            <person name="Ohji S."/>
            <person name="Ichikawa N."/>
        </authorList>
    </citation>
    <scope>NUCLEOTIDE SEQUENCE [LARGE SCALE GENOMIC DNA]</scope>
    <source>
        <strain evidence="2 3">NBRC 106308</strain>
    </source>
</reference>
<keyword evidence="3" id="KW-1185">Reference proteome</keyword>
<feature type="region of interest" description="Disordered" evidence="1">
    <location>
        <begin position="14"/>
        <end position="123"/>
    </location>
</feature>
<feature type="compositionally biased region" description="Basic and acidic residues" evidence="1">
    <location>
        <begin position="98"/>
        <end position="111"/>
    </location>
</feature>
<evidence type="ECO:0000313" key="2">
    <source>
        <dbReference type="EMBL" id="GEO33512.1"/>
    </source>
</evidence>